<dbReference type="PRINTS" id="PR00812">
    <property type="entry name" value="BCTERIALGSPF"/>
</dbReference>
<dbReference type="InterPro" id="IPR042094">
    <property type="entry name" value="T2SS_GspF_sf"/>
</dbReference>
<evidence type="ECO:0000256" key="8">
    <source>
        <dbReference type="ARBA" id="ARBA00023136"/>
    </source>
</evidence>
<keyword evidence="3 9" id="KW-0813">Transport</keyword>
<evidence type="ECO:0000256" key="9">
    <source>
        <dbReference type="RuleBase" id="RU003923"/>
    </source>
</evidence>
<keyword evidence="14" id="KW-1185">Reference proteome</keyword>
<reference evidence="12 14" key="1">
    <citation type="submission" date="2019-07" db="EMBL/GenBank/DDBJ databases">
        <title>Whole genome shotgun sequence of Cellulomonas hominis NBRC 16055.</title>
        <authorList>
            <person name="Hosoyama A."/>
            <person name="Uohara A."/>
            <person name="Ohji S."/>
            <person name="Ichikawa N."/>
        </authorList>
    </citation>
    <scope>NUCLEOTIDE SEQUENCE [LARGE SCALE GENOMIC DNA]</scope>
    <source>
        <strain evidence="12 14">NBRC 16055</strain>
    </source>
</reference>
<evidence type="ECO:0000256" key="5">
    <source>
        <dbReference type="ARBA" id="ARBA00022519"/>
    </source>
</evidence>
<evidence type="ECO:0000259" key="11">
    <source>
        <dbReference type="Pfam" id="PF00482"/>
    </source>
</evidence>
<comment type="subcellular location">
    <subcellularLocation>
        <location evidence="1">Cell inner membrane</location>
        <topology evidence="1">Multi-pass membrane protein</topology>
    </subcellularLocation>
    <subcellularLocation>
        <location evidence="9">Cell membrane</location>
        <topology evidence="9">Multi-pass membrane protein</topology>
    </subcellularLocation>
</comment>
<evidence type="ECO:0000256" key="2">
    <source>
        <dbReference type="ARBA" id="ARBA00005745"/>
    </source>
</evidence>
<evidence type="ECO:0000313" key="12">
    <source>
        <dbReference type="EMBL" id="GEL45021.1"/>
    </source>
</evidence>
<dbReference type="PANTHER" id="PTHR30012">
    <property type="entry name" value="GENERAL SECRETION PATHWAY PROTEIN"/>
    <property type="match status" value="1"/>
</dbReference>
<dbReference type="Pfam" id="PF00482">
    <property type="entry name" value="T2SSF"/>
    <property type="match status" value="2"/>
</dbReference>
<feature type="transmembrane region" description="Helical" evidence="10">
    <location>
        <begin position="380"/>
        <end position="404"/>
    </location>
</feature>
<dbReference type="InterPro" id="IPR018076">
    <property type="entry name" value="T2SS_GspF_dom"/>
</dbReference>
<gene>
    <name evidence="12" type="primary">pilC</name>
    <name evidence="12" type="ORF">CHO01_01370</name>
    <name evidence="13" type="ORF">HNR08_003733</name>
</gene>
<dbReference type="GO" id="GO:0005886">
    <property type="term" value="C:plasma membrane"/>
    <property type="evidence" value="ECO:0007669"/>
    <property type="project" value="UniProtKB-SubCell"/>
</dbReference>
<dbReference type="Proteomes" id="UP000321723">
    <property type="component" value="Unassembled WGS sequence"/>
</dbReference>
<evidence type="ECO:0000256" key="3">
    <source>
        <dbReference type="ARBA" id="ARBA00022448"/>
    </source>
</evidence>
<evidence type="ECO:0000256" key="7">
    <source>
        <dbReference type="ARBA" id="ARBA00022989"/>
    </source>
</evidence>
<dbReference type="EMBL" id="JACHDN010000001">
    <property type="protein sequence ID" value="MBB5474997.1"/>
    <property type="molecule type" value="Genomic_DNA"/>
</dbReference>
<evidence type="ECO:0000313" key="13">
    <source>
        <dbReference type="EMBL" id="MBB5474997.1"/>
    </source>
</evidence>
<reference evidence="13 15" key="2">
    <citation type="submission" date="2020-08" db="EMBL/GenBank/DDBJ databases">
        <title>Sequencing the genomes of 1000 actinobacteria strains.</title>
        <authorList>
            <person name="Klenk H.-P."/>
        </authorList>
    </citation>
    <scope>NUCLEOTIDE SEQUENCE [LARGE SCALE GENOMIC DNA]</scope>
    <source>
        <strain evidence="13 15">DSM 9581</strain>
    </source>
</reference>
<dbReference type="InterPro" id="IPR003004">
    <property type="entry name" value="GspF/PilC"/>
</dbReference>
<dbReference type="PROSITE" id="PS00874">
    <property type="entry name" value="T2SP_F"/>
    <property type="match status" value="1"/>
</dbReference>
<comment type="caution">
    <text evidence="12">The sequence shown here is derived from an EMBL/GenBank/DDBJ whole genome shotgun (WGS) entry which is preliminary data.</text>
</comment>
<dbReference type="InterPro" id="IPR001992">
    <property type="entry name" value="T2SS_GspF/T4SS_PilC_CS"/>
</dbReference>
<dbReference type="FunFam" id="1.20.81.30:FF:000001">
    <property type="entry name" value="Type II secretion system protein F"/>
    <property type="match status" value="2"/>
</dbReference>
<accession>A0A511F6W6</accession>
<evidence type="ECO:0000256" key="6">
    <source>
        <dbReference type="ARBA" id="ARBA00022692"/>
    </source>
</evidence>
<feature type="domain" description="Type II secretion system protein GspF" evidence="11">
    <location>
        <begin position="277"/>
        <end position="399"/>
    </location>
</feature>
<sequence>MSDTKTFEYAVRDRSGKLTKGRVDAASQAAVAHRLREMGLAAVSISEVSTTGLQREITIPGLSDRIKLKDLAVMSRQLATMIDSGLSLIRALAILTEQTESKPLAKVLAQVRTDVETGVAFSAALERHPDVFPPLMVNMVRAGEIGGFLDQVLLSVAQNFEDEVKLRSKIKSAMTYPVIVFIVAVLAMIGMLLFIVPIFADMFADLGGELPALTKFLVVLSNGLKWAIGPIVVLLVAFAWWWSKHKNDRGVREKVDPWRLKMPVFGPLFRKVALARFCRNFGTMIHAGVPILQALDIVGETSGNIVVERATKAVQESVRRGESLSRPLGQHPVFPPMVVQMMSVGEETGALDTMLSKVAQFYDQEVESTTEQLTSLIEPLMIVIVGAIIGFIVVGLYMPIFSIFNVVQ</sequence>
<dbReference type="PANTHER" id="PTHR30012:SF0">
    <property type="entry name" value="TYPE II SECRETION SYSTEM PROTEIN F-RELATED"/>
    <property type="match status" value="1"/>
</dbReference>
<dbReference type="RefSeq" id="WP_146831974.1">
    <property type="nucleotide sequence ID" value="NZ_BJVQ01000001.1"/>
</dbReference>
<keyword evidence="7 10" id="KW-1133">Transmembrane helix</keyword>
<proteinExistence type="inferred from homology"/>
<evidence type="ECO:0000256" key="4">
    <source>
        <dbReference type="ARBA" id="ARBA00022475"/>
    </source>
</evidence>
<evidence type="ECO:0000256" key="10">
    <source>
        <dbReference type="SAM" id="Phobius"/>
    </source>
</evidence>
<name>A0A511F6W6_9CELL</name>
<dbReference type="AlphaFoldDB" id="A0A511F6W6"/>
<evidence type="ECO:0000313" key="14">
    <source>
        <dbReference type="Proteomes" id="UP000321723"/>
    </source>
</evidence>
<dbReference type="OrthoDB" id="9805682at2"/>
<dbReference type="EMBL" id="BJVQ01000001">
    <property type="protein sequence ID" value="GEL45021.1"/>
    <property type="molecule type" value="Genomic_DNA"/>
</dbReference>
<comment type="similarity">
    <text evidence="2 9">Belongs to the GSP F family.</text>
</comment>
<protein>
    <submittedName>
        <fullName evidence="12">Type II secretion system protein F</fullName>
    </submittedName>
    <submittedName>
        <fullName evidence="13">Type IV pilus assembly protein PilC</fullName>
    </submittedName>
</protein>
<organism evidence="12 14">
    <name type="scientific">Cellulomonas hominis</name>
    <dbReference type="NCBI Taxonomy" id="156981"/>
    <lineage>
        <taxon>Bacteria</taxon>
        <taxon>Bacillati</taxon>
        <taxon>Actinomycetota</taxon>
        <taxon>Actinomycetes</taxon>
        <taxon>Micrococcales</taxon>
        <taxon>Cellulomonadaceae</taxon>
        <taxon>Cellulomonas</taxon>
    </lineage>
</organism>
<keyword evidence="4" id="KW-1003">Cell membrane</keyword>
<feature type="domain" description="Type II secretion system protein GspF" evidence="11">
    <location>
        <begin position="75"/>
        <end position="197"/>
    </location>
</feature>
<keyword evidence="6 9" id="KW-0812">Transmembrane</keyword>
<evidence type="ECO:0000313" key="15">
    <source>
        <dbReference type="Proteomes" id="UP000564629"/>
    </source>
</evidence>
<evidence type="ECO:0000256" key="1">
    <source>
        <dbReference type="ARBA" id="ARBA00004429"/>
    </source>
</evidence>
<dbReference type="Proteomes" id="UP000564629">
    <property type="component" value="Unassembled WGS sequence"/>
</dbReference>
<keyword evidence="8 10" id="KW-0472">Membrane</keyword>
<feature type="transmembrane region" description="Helical" evidence="10">
    <location>
        <begin position="223"/>
        <end position="242"/>
    </location>
</feature>
<feature type="transmembrane region" description="Helical" evidence="10">
    <location>
        <begin position="175"/>
        <end position="200"/>
    </location>
</feature>
<dbReference type="Gene3D" id="1.20.81.30">
    <property type="entry name" value="Type II secretion system (T2SS), domain F"/>
    <property type="match status" value="2"/>
</dbReference>
<keyword evidence="5" id="KW-0997">Cell inner membrane</keyword>
<dbReference type="GO" id="GO:0009306">
    <property type="term" value="P:protein secretion"/>
    <property type="evidence" value="ECO:0007669"/>
    <property type="project" value="InterPro"/>
</dbReference>